<keyword evidence="1" id="KW-1133">Transmembrane helix</keyword>
<name>A0A521EBF0_9RHOB</name>
<dbReference type="Proteomes" id="UP000316030">
    <property type="component" value="Unassembled WGS sequence"/>
</dbReference>
<keyword evidence="1" id="KW-0472">Membrane</keyword>
<evidence type="ECO:0000313" key="3">
    <source>
        <dbReference type="Proteomes" id="UP000316030"/>
    </source>
</evidence>
<feature type="transmembrane region" description="Helical" evidence="1">
    <location>
        <begin position="75"/>
        <end position="94"/>
    </location>
</feature>
<dbReference type="EMBL" id="FXTO01000015">
    <property type="protein sequence ID" value="SMO80791.1"/>
    <property type="molecule type" value="Genomic_DNA"/>
</dbReference>
<feature type="transmembrane region" description="Helical" evidence="1">
    <location>
        <begin position="106"/>
        <end position="123"/>
    </location>
</feature>
<reference evidence="2 3" key="1">
    <citation type="submission" date="2017-05" db="EMBL/GenBank/DDBJ databases">
        <authorList>
            <person name="Varghese N."/>
            <person name="Submissions S."/>
        </authorList>
    </citation>
    <scope>NUCLEOTIDE SEQUENCE [LARGE SCALE GENOMIC DNA]</scope>
    <source>
        <strain evidence="2 3">DSM 29506</strain>
    </source>
</reference>
<accession>A0A521EBF0</accession>
<dbReference type="RefSeq" id="WP_142493757.1">
    <property type="nucleotide sequence ID" value="NZ_FXTO01000015.1"/>
</dbReference>
<protein>
    <submittedName>
        <fullName evidence="2">VanZ like family protein</fullName>
    </submittedName>
</protein>
<evidence type="ECO:0000256" key="1">
    <source>
        <dbReference type="SAM" id="Phobius"/>
    </source>
</evidence>
<evidence type="ECO:0000313" key="2">
    <source>
        <dbReference type="EMBL" id="SMO80791.1"/>
    </source>
</evidence>
<feature type="transmembrane region" description="Helical" evidence="1">
    <location>
        <begin position="17"/>
        <end position="38"/>
    </location>
</feature>
<proteinExistence type="predicted"/>
<sequence length="131" mass="14352">MLWKEVTVNFVRHPRTVWLFLSLCLVGIVSVLTLMPMPDWSKQGSVGIDKVYHILAFAALIWPTACLLPQLLRPAGFFLLAYGGLIELIQPLVGRSADSLDLLADGLGILLGASVGLAMRAALRRLMRIKA</sequence>
<gene>
    <name evidence="2" type="ORF">SAMN06265173_11538</name>
</gene>
<dbReference type="OrthoDB" id="582407at2"/>
<feature type="transmembrane region" description="Helical" evidence="1">
    <location>
        <begin position="50"/>
        <end position="68"/>
    </location>
</feature>
<keyword evidence="3" id="KW-1185">Reference proteome</keyword>
<keyword evidence="1" id="KW-0812">Transmembrane</keyword>
<dbReference type="AlphaFoldDB" id="A0A521EBF0"/>
<organism evidence="2 3">
    <name type="scientific">Thalassovita litoralis</name>
    <dbReference type="NCBI Taxonomy" id="1010611"/>
    <lineage>
        <taxon>Bacteria</taxon>
        <taxon>Pseudomonadati</taxon>
        <taxon>Pseudomonadota</taxon>
        <taxon>Alphaproteobacteria</taxon>
        <taxon>Rhodobacterales</taxon>
        <taxon>Roseobacteraceae</taxon>
        <taxon>Thalassovita</taxon>
    </lineage>
</organism>